<evidence type="ECO:0000256" key="11">
    <source>
        <dbReference type="ARBA" id="ARBA00023010"/>
    </source>
</evidence>
<dbReference type="Gene3D" id="4.10.1060.10">
    <property type="entry name" value="Zinc finger, RanBP2-type"/>
    <property type="match status" value="4"/>
</dbReference>
<feature type="compositionally biased region" description="Polar residues" evidence="21">
    <location>
        <begin position="294"/>
        <end position="314"/>
    </location>
</feature>
<evidence type="ECO:0000256" key="14">
    <source>
        <dbReference type="ARBA" id="ARBA00023136"/>
    </source>
</evidence>
<keyword evidence="10" id="KW-0653">Protein transport</keyword>
<feature type="domain" description="RanBP2-type" evidence="22">
    <location>
        <begin position="995"/>
        <end position="1025"/>
    </location>
</feature>
<evidence type="ECO:0000256" key="15">
    <source>
        <dbReference type="ARBA" id="ARBA00023242"/>
    </source>
</evidence>
<dbReference type="GO" id="GO:0008139">
    <property type="term" value="F:nuclear localization sequence binding"/>
    <property type="evidence" value="ECO:0007669"/>
    <property type="project" value="TreeGrafter"/>
</dbReference>
<feature type="region of interest" description="Disordered" evidence="21">
    <location>
        <begin position="1867"/>
        <end position="1893"/>
    </location>
</feature>
<keyword evidence="8" id="KW-0509">mRNA transport</keyword>
<evidence type="ECO:0000256" key="10">
    <source>
        <dbReference type="ARBA" id="ARBA00022927"/>
    </source>
</evidence>
<dbReference type="InterPro" id="IPR001876">
    <property type="entry name" value="Znf_RanBP2"/>
</dbReference>
<keyword evidence="12" id="KW-0238">DNA-binding</keyword>
<feature type="region of interest" description="Disordered" evidence="21">
    <location>
        <begin position="294"/>
        <end position="376"/>
    </location>
</feature>
<dbReference type="SUPFAM" id="SSF90209">
    <property type="entry name" value="Ran binding protein zinc finger-like"/>
    <property type="match status" value="4"/>
</dbReference>
<dbReference type="GO" id="GO:0003677">
    <property type="term" value="F:DNA binding"/>
    <property type="evidence" value="ECO:0007669"/>
    <property type="project" value="UniProtKB-KW"/>
</dbReference>
<feature type="compositionally biased region" description="Low complexity" evidence="21">
    <location>
        <begin position="1457"/>
        <end position="1469"/>
    </location>
</feature>
<feature type="compositionally biased region" description="Polar residues" evidence="21">
    <location>
        <begin position="1374"/>
        <end position="1392"/>
    </location>
</feature>
<name>W8BZ21_CERCA</name>
<feature type="domain" description="RanBP2-type" evidence="22">
    <location>
        <begin position="1134"/>
        <end position="1163"/>
    </location>
</feature>
<dbReference type="Pfam" id="PF00641">
    <property type="entry name" value="Zn_ribbon_RanBP"/>
    <property type="match status" value="3"/>
</dbReference>
<evidence type="ECO:0000313" key="23">
    <source>
        <dbReference type="EMBL" id="JAB98521.1"/>
    </source>
</evidence>
<feature type="compositionally biased region" description="Basic and acidic residues" evidence="21">
    <location>
        <begin position="1258"/>
        <end position="1272"/>
    </location>
</feature>
<evidence type="ECO:0000256" key="4">
    <source>
        <dbReference type="ARBA" id="ARBA00022448"/>
    </source>
</evidence>
<gene>
    <name evidence="23" type="primary">NU153</name>
</gene>
<dbReference type="GO" id="GO:0006606">
    <property type="term" value="P:protein import into nucleus"/>
    <property type="evidence" value="ECO:0007669"/>
    <property type="project" value="TreeGrafter"/>
</dbReference>
<comment type="cofactor">
    <cofactor evidence="1">
        <name>Zn(2+)</name>
        <dbReference type="ChEBI" id="CHEBI:29105"/>
    </cofactor>
</comment>
<evidence type="ECO:0000256" key="9">
    <source>
        <dbReference type="ARBA" id="ARBA00022833"/>
    </source>
</evidence>
<keyword evidence="15" id="KW-0539">Nucleus</keyword>
<accession>W8BZ21</accession>
<feature type="compositionally biased region" description="Acidic residues" evidence="21">
    <location>
        <begin position="345"/>
        <end position="362"/>
    </location>
</feature>
<feature type="region of interest" description="Disordered" evidence="21">
    <location>
        <begin position="1374"/>
        <end position="1399"/>
    </location>
</feature>
<dbReference type="PROSITE" id="PS01358">
    <property type="entry name" value="ZF_RANBP2_1"/>
    <property type="match status" value="4"/>
</dbReference>
<evidence type="ECO:0000256" key="3">
    <source>
        <dbReference type="ARBA" id="ARBA00004567"/>
    </source>
</evidence>
<evidence type="ECO:0000256" key="7">
    <source>
        <dbReference type="ARBA" id="ARBA00022771"/>
    </source>
</evidence>
<dbReference type="GeneID" id="101453178"/>
<dbReference type="CTD" id="9972"/>
<keyword evidence="6" id="KW-0677">Repeat</keyword>
<feature type="compositionally biased region" description="Basic residues" evidence="21">
    <location>
        <begin position="1879"/>
        <end position="1893"/>
    </location>
</feature>
<dbReference type="OrthoDB" id="79830at2759"/>
<evidence type="ECO:0000256" key="21">
    <source>
        <dbReference type="SAM" id="MobiDB-lite"/>
    </source>
</evidence>
<evidence type="ECO:0000256" key="17">
    <source>
        <dbReference type="ARBA" id="ARBA00068609"/>
    </source>
</evidence>
<evidence type="ECO:0000256" key="16">
    <source>
        <dbReference type="ARBA" id="ARBA00060842"/>
    </source>
</evidence>
<dbReference type="PANTHER" id="PTHR23193:SF23">
    <property type="entry name" value="NUCLEAR PORE COMPLEX PROTEIN NUP153"/>
    <property type="match status" value="1"/>
</dbReference>
<dbReference type="GO" id="GO:0005643">
    <property type="term" value="C:nuclear pore"/>
    <property type="evidence" value="ECO:0007669"/>
    <property type="project" value="UniProtKB-SubCell"/>
</dbReference>
<dbReference type="PANTHER" id="PTHR23193">
    <property type="entry name" value="NUCLEAR PORE COMPLEX PROTEIN NUP"/>
    <property type="match status" value="1"/>
</dbReference>
<keyword evidence="13" id="KW-0906">Nuclear pore complex</keyword>
<keyword evidence="5" id="KW-0479">Metal-binding</keyword>
<dbReference type="SMART" id="SM00547">
    <property type="entry name" value="ZnF_RBZ"/>
    <property type="match status" value="4"/>
</dbReference>
<dbReference type="EMBL" id="GAMC01008034">
    <property type="protein sequence ID" value="JAB98521.1"/>
    <property type="molecule type" value="mRNA"/>
</dbReference>
<dbReference type="InterPro" id="IPR026054">
    <property type="entry name" value="Nucleoporin"/>
</dbReference>
<dbReference type="GO" id="GO:0051028">
    <property type="term" value="P:mRNA transport"/>
    <property type="evidence" value="ECO:0007669"/>
    <property type="project" value="UniProtKB-KW"/>
</dbReference>
<reference evidence="23" key="2">
    <citation type="journal article" date="2014" name="BMC Genomics">
        <title>A genomic perspective to assessing quality of mass-reared SIT flies used in Mediterranean fruit fly (Ceratitis capitata) eradication in California.</title>
        <authorList>
            <person name="Calla B."/>
            <person name="Hall B."/>
            <person name="Hou S."/>
            <person name="Geib S.M."/>
        </authorList>
    </citation>
    <scope>NUCLEOTIDE SEQUENCE</scope>
</reference>
<feature type="domain" description="RanBP2-type" evidence="22">
    <location>
        <begin position="939"/>
        <end position="968"/>
    </location>
</feature>
<dbReference type="GO" id="GO:0031965">
    <property type="term" value="C:nuclear membrane"/>
    <property type="evidence" value="ECO:0007669"/>
    <property type="project" value="UniProtKB-SubCell"/>
</dbReference>
<dbReference type="GO" id="GO:0008270">
    <property type="term" value="F:zinc ion binding"/>
    <property type="evidence" value="ECO:0007669"/>
    <property type="project" value="UniProtKB-KW"/>
</dbReference>
<protein>
    <recommendedName>
        <fullName evidence="17">Nuclear pore complex protein Nup153</fullName>
    </recommendedName>
    <alternativeName>
        <fullName evidence="19">153 kDa nucleoporin</fullName>
    </alternativeName>
    <alternativeName>
        <fullName evidence="18">Nucleoporin Nup153</fullName>
    </alternativeName>
</protein>
<dbReference type="PROSITE" id="PS50199">
    <property type="entry name" value="ZF_RANBP2_2"/>
    <property type="match status" value="4"/>
</dbReference>
<evidence type="ECO:0000256" key="12">
    <source>
        <dbReference type="ARBA" id="ARBA00023125"/>
    </source>
</evidence>
<evidence type="ECO:0000256" key="5">
    <source>
        <dbReference type="ARBA" id="ARBA00022723"/>
    </source>
</evidence>
<keyword evidence="14" id="KW-0472">Membrane</keyword>
<evidence type="ECO:0000256" key="13">
    <source>
        <dbReference type="ARBA" id="ARBA00023132"/>
    </source>
</evidence>
<evidence type="ECO:0000256" key="2">
    <source>
        <dbReference type="ARBA" id="ARBA00004126"/>
    </source>
</evidence>
<proteinExistence type="evidence at transcript level"/>
<feature type="region of interest" description="Disordered" evidence="21">
    <location>
        <begin position="125"/>
        <end position="172"/>
    </location>
</feature>
<dbReference type="FunFam" id="4.10.1060.10:FF:000001">
    <property type="entry name" value="Nuclear pore complex protein Nup153"/>
    <property type="match status" value="2"/>
</dbReference>
<evidence type="ECO:0000256" key="1">
    <source>
        <dbReference type="ARBA" id="ARBA00001947"/>
    </source>
</evidence>
<evidence type="ECO:0000256" key="8">
    <source>
        <dbReference type="ARBA" id="ARBA00022816"/>
    </source>
</evidence>
<evidence type="ECO:0000256" key="6">
    <source>
        <dbReference type="ARBA" id="ARBA00022737"/>
    </source>
</evidence>
<feature type="region of interest" description="Disordered" evidence="21">
    <location>
        <begin position="1446"/>
        <end position="1469"/>
    </location>
</feature>
<sequence length="1893" mass="198211">MSADNEASCTGRRKDIMQKAMRNDSSSNDDDDTFEDLAGSANNSIIGKVKSRVSSIIPSSLSKWFSPSTRNNDSLNGSFRAGTARRRRRLEIEDDDEYVGDDDGDINEDCIVLRKEFNENLSGHVDKVNNDFEEGDSDKSEDGSINESVVSKQRTHRTVKPCGYNQPPSKRSRISVDASSIHHPPFVASTPAIGISHRNINHAPNENTTKIRPTSSNVEENVYNYKIADKIGPYSFPPQKKLAKNTISNEKELDNFAAISSRRTLHLPSTSQAAKERELSTAFSNCQRQSISGNIQKADTQSQEDSPLSKNKQPTDLPEVMLRRNANGNTLLLTGAKKQRLNGTDPEENNADDDDSVSDSSEDLLGNSSDLHNNIPSVQRKTGLFNMSNLNSQNDNKSRTSSFGNGINFYSHLEGRKSLFSGPANASGSTNVLNNSTLSLTSLNRRQFNASIYGSTSALSDSRLLNTFSPFYKGKTTYGGAAAYKKYSSGTGANKIFNITPTIIRPTSSLSTLSSSNNSASANAGGAIASGGLSNNGTENPSAISNTAKRILDLINDFATPLSEAKKMANSSVKTNLQLLPQTKSRINESDLQASRAIRLSQIRTPYTRPAVTLLPTIKNTILPPPVKELQVPSMSQLLQMKKMQSTTERSRQITMQNSSSTTCSIARSSDYVLPVSNENNTDYKECTQARPQQQQQPHTNKIKSKVRVSSRITASKNAANIEADEAPVPVNLPNIAFPLMQSVPKFDIDLPKPQAAASATDSTKFDLSTPKSLFEKQPANDSGSSNSSVFTNKNSFTFSANSKKIVSPIRDLNNIKNEKKSLAEEMQMNFKFSAPFTFVCDGASVPAQQNLTANTKTYTFSAPKALGSEDKASYSSSPAKSVVVQTDGTTVLPQLKSGSVLDALKKPFSLLSDTKEKKLIAGVTEANSGFGDQFTNATMNKWECDTCLIRNESNMEKCVACETPRAKPVTTTSKVTAGTPFASGSLSLSAQFKKSSDEWECDVCMIRNKQHVDKCVACETPRKGRELSIICATNKWQSNSFGDAFKPKSNTWECPTCLINNQSDCSECVACQTKHPGSGRDGVNSSNAFTTNNNQNTTQFKFGFGDTTSATFVRPTVSVTLDSGFKSIAASQMSAKWECDACMTRNDAARNKCVCCEQAKPGTTTLDVTENGPKFAFGTAASSKFSFGFVDGVNGTSTTETGKVPASVDGSNEKTDEGTAKGFVFGNTATAAASTQFPAGAGSFSFGIKPSLASNEKQADKKTDVSKDVADNGKSSAKTSNELINSGFKFTTTTSSKDVLTNNATSNFKFGVPSTTAAVDASSSMPGRTPTVNFNSKTSATVVGAVSTQSTITTAAPSSKDTTGSFTFGNNSTATTVTQPSTGGFSIGTPSKTTGAKTTTTTTATTFSLGSSIFTTLADQASAASTTTTSTATIKPMFSFGSTTSSTKPVESAAKTPITSTPSSNNSLPTTAFSKPTGGFSFGITVPGSSSASTATKPVFGGFVAPTAVSKASTIGTASAENTLPPASTNVFGSFGSTSSATTTTTSATPTVVSPAASIATNTNLFGNISQAVAPNACDESKPTASATMIFGSTGNATNTDNKTTTAAPFIFGSSSSNSVTQGAANNTTTSGSIVAAATSWPKGGFSFGSGTSNGGEPQKPIFGSFVSAAASQSTAKSGSVFGSLGGSNTTPNANSSFGSVAANATSPSTLFSANASTIAAVAPIPPSLFGNVSAAASSFGSPPAFGSSGNNNANSSTLTFGATSNSATFGSIGAAAANARSDGASAPKKSEPAFNFGGNTSQMGSSGGFNFGAPASAVVKPAFNFTASSAPAFNFTGSSSDATPNAPFQFNAGTTPAPSNIFAPTPSASNAPGAMQVRRKIRQPTRRLTPR</sequence>
<reference evidence="23" key="1">
    <citation type="submission" date="2013-07" db="EMBL/GenBank/DDBJ databases">
        <authorList>
            <person name="Geib S."/>
        </authorList>
    </citation>
    <scope>NUCLEOTIDE SEQUENCE</scope>
</reference>
<comment type="similarity">
    <text evidence="16">Belongs to the NUP153 family.</text>
</comment>
<evidence type="ECO:0000256" key="18">
    <source>
        <dbReference type="ARBA" id="ARBA00078197"/>
    </source>
</evidence>
<keyword evidence="11" id="KW-0811">Translocation</keyword>
<dbReference type="InterPro" id="IPR036443">
    <property type="entry name" value="Znf_RanBP2_sf"/>
</dbReference>
<feature type="domain" description="RanBP2-type" evidence="22">
    <location>
        <begin position="1049"/>
        <end position="1078"/>
    </location>
</feature>
<feature type="region of interest" description="Disordered" evidence="21">
    <location>
        <begin position="1"/>
        <end position="38"/>
    </location>
</feature>
<evidence type="ECO:0000256" key="19">
    <source>
        <dbReference type="ARBA" id="ARBA00079437"/>
    </source>
</evidence>
<organism evidence="23">
    <name type="scientific">Ceratitis capitata</name>
    <name type="common">Mediterranean fruit fly</name>
    <name type="synonym">Tephritis capitata</name>
    <dbReference type="NCBI Taxonomy" id="7213"/>
    <lineage>
        <taxon>Eukaryota</taxon>
        <taxon>Metazoa</taxon>
        <taxon>Ecdysozoa</taxon>
        <taxon>Arthropoda</taxon>
        <taxon>Hexapoda</taxon>
        <taxon>Insecta</taxon>
        <taxon>Pterygota</taxon>
        <taxon>Neoptera</taxon>
        <taxon>Endopterygota</taxon>
        <taxon>Diptera</taxon>
        <taxon>Brachycera</taxon>
        <taxon>Muscomorpha</taxon>
        <taxon>Tephritoidea</taxon>
        <taxon>Tephritidae</taxon>
        <taxon>Ceratitis</taxon>
        <taxon>Ceratitis</taxon>
    </lineage>
</organism>
<feature type="compositionally biased region" description="Polar residues" evidence="21">
    <location>
        <begin position="143"/>
        <end position="152"/>
    </location>
</feature>
<keyword evidence="7 20" id="KW-0863">Zinc-finger</keyword>
<evidence type="ECO:0000256" key="20">
    <source>
        <dbReference type="PROSITE-ProRule" id="PRU00322"/>
    </source>
</evidence>
<feature type="compositionally biased region" description="Polar residues" evidence="21">
    <location>
        <begin position="366"/>
        <end position="376"/>
    </location>
</feature>
<keyword evidence="9" id="KW-0862">Zinc</keyword>
<dbReference type="GO" id="GO:0017056">
    <property type="term" value="F:structural constituent of nuclear pore"/>
    <property type="evidence" value="ECO:0007669"/>
    <property type="project" value="TreeGrafter"/>
</dbReference>
<dbReference type="GO" id="GO:0006405">
    <property type="term" value="P:RNA export from nucleus"/>
    <property type="evidence" value="ECO:0007669"/>
    <property type="project" value="TreeGrafter"/>
</dbReference>
<keyword evidence="4" id="KW-0813">Transport</keyword>
<feature type="region of interest" description="Disordered" evidence="21">
    <location>
        <begin position="1256"/>
        <end position="1279"/>
    </location>
</feature>
<evidence type="ECO:0000259" key="22">
    <source>
        <dbReference type="PROSITE" id="PS50199"/>
    </source>
</evidence>
<feature type="region of interest" description="Disordered" evidence="21">
    <location>
        <begin position="689"/>
        <end position="710"/>
    </location>
</feature>
<comment type="subcellular location">
    <subcellularLocation>
        <location evidence="2">Nucleus membrane</location>
    </subcellularLocation>
    <subcellularLocation>
        <location evidence="3">Nucleus</location>
        <location evidence="3">Nuclear pore complex</location>
    </subcellularLocation>
</comment>